<dbReference type="PATRIC" id="fig|1590.201.peg.3119"/>
<name>A0A166EI86_LACPN</name>
<dbReference type="AlphaFoldDB" id="A0A166EI86"/>
<comment type="caution">
    <text evidence="1">The sequence shown here is derived from an EMBL/GenBank/DDBJ whole genome shotgun (WGS) entry which is preliminary data.</text>
</comment>
<gene>
    <name evidence="1" type="ORF">Lp19_3188</name>
</gene>
<dbReference type="EMBL" id="LUXM01000040">
    <property type="protein sequence ID" value="KZU91902.1"/>
    <property type="molecule type" value="Genomic_DNA"/>
</dbReference>
<reference evidence="1 2" key="1">
    <citation type="submission" date="2016-03" db="EMBL/GenBank/DDBJ databases">
        <title>Comparative genomics of 54 Lactobacillus plantarum strains reveals genomic uncoupling from niche constraints.</title>
        <authorList>
            <person name="Martino M.E."/>
        </authorList>
    </citation>
    <scope>NUCLEOTIDE SEQUENCE [LARGE SCALE GENOMIC DNA]</scope>
    <source>
        <strain evidence="1 2">19.1</strain>
    </source>
</reference>
<protein>
    <submittedName>
        <fullName evidence="1">Uncharacterized protein</fullName>
    </submittedName>
</protein>
<organism evidence="1 2">
    <name type="scientific">Lactiplantibacillus plantarum</name>
    <name type="common">Lactobacillus plantarum</name>
    <dbReference type="NCBI Taxonomy" id="1590"/>
    <lineage>
        <taxon>Bacteria</taxon>
        <taxon>Bacillati</taxon>
        <taxon>Bacillota</taxon>
        <taxon>Bacilli</taxon>
        <taxon>Lactobacillales</taxon>
        <taxon>Lactobacillaceae</taxon>
        <taxon>Lactiplantibacillus</taxon>
    </lineage>
</organism>
<evidence type="ECO:0000313" key="1">
    <source>
        <dbReference type="EMBL" id="KZU91902.1"/>
    </source>
</evidence>
<dbReference type="Proteomes" id="UP000076882">
    <property type="component" value="Unassembled WGS sequence"/>
</dbReference>
<sequence length="37" mass="4311">MESHWISQFTLKRACVSKAQLSLFDSKNWDVFNHQAG</sequence>
<proteinExistence type="predicted"/>
<accession>A0A166EI86</accession>
<evidence type="ECO:0000313" key="2">
    <source>
        <dbReference type="Proteomes" id="UP000076882"/>
    </source>
</evidence>